<gene>
    <name evidence="1" type="ORF">CPELLU_LOCUS15763</name>
</gene>
<feature type="non-terminal residue" evidence="1">
    <location>
        <position position="160"/>
    </location>
</feature>
<accession>A0A9N9J7V4</accession>
<proteinExistence type="predicted"/>
<protein>
    <submittedName>
        <fullName evidence="1">14442_t:CDS:1</fullName>
    </submittedName>
</protein>
<evidence type="ECO:0000313" key="1">
    <source>
        <dbReference type="EMBL" id="CAG8769096.1"/>
    </source>
</evidence>
<sequence>MDAQLTKLEYKKELVLDAGFVYIVELTYSNKDVTRSNNIRIFSNLEMSNNIEVNSEICNLTIEENETVQNLLEIFEFDENNEIVTYFTDEDNNYKIHYEYSKQKNTSSEIEIDSSEDNVSKVYKNKNKDAKISNFTLEETKISKQILEFELLIIVIYITG</sequence>
<comment type="caution">
    <text evidence="1">The sequence shown here is derived from an EMBL/GenBank/DDBJ whole genome shotgun (WGS) entry which is preliminary data.</text>
</comment>
<keyword evidence="2" id="KW-1185">Reference proteome</keyword>
<organism evidence="1 2">
    <name type="scientific">Cetraspora pellucida</name>
    <dbReference type="NCBI Taxonomy" id="1433469"/>
    <lineage>
        <taxon>Eukaryota</taxon>
        <taxon>Fungi</taxon>
        <taxon>Fungi incertae sedis</taxon>
        <taxon>Mucoromycota</taxon>
        <taxon>Glomeromycotina</taxon>
        <taxon>Glomeromycetes</taxon>
        <taxon>Diversisporales</taxon>
        <taxon>Gigasporaceae</taxon>
        <taxon>Cetraspora</taxon>
    </lineage>
</organism>
<name>A0A9N9J7V4_9GLOM</name>
<dbReference type="AlphaFoldDB" id="A0A9N9J7V4"/>
<dbReference type="Proteomes" id="UP000789759">
    <property type="component" value="Unassembled WGS sequence"/>
</dbReference>
<reference evidence="1" key="1">
    <citation type="submission" date="2021-06" db="EMBL/GenBank/DDBJ databases">
        <authorList>
            <person name="Kallberg Y."/>
            <person name="Tangrot J."/>
            <person name="Rosling A."/>
        </authorList>
    </citation>
    <scope>NUCLEOTIDE SEQUENCE</scope>
    <source>
        <strain evidence="1">FL966</strain>
    </source>
</reference>
<evidence type="ECO:0000313" key="2">
    <source>
        <dbReference type="Proteomes" id="UP000789759"/>
    </source>
</evidence>
<dbReference type="EMBL" id="CAJVQA010021464">
    <property type="protein sequence ID" value="CAG8769096.1"/>
    <property type="molecule type" value="Genomic_DNA"/>
</dbReference>